<dbReference type="PANTHER" id="PTHR24393">
    <property type="entry name" value="ZINC FINGER PROTEIN"/>
    <property type="match status" value="1"/>
</dbReference>
<feature type="domain" description="C2H2-type" evidence="10">
    <location>
        <begin position="223"/>
        <end position="245"/>
    </location>
</feature>
<keyword evidence="5 8" id="KW-0862">Zinc</keyword>
<evidence type="ECO:0000259" key="10">
    <source>
        <dbReference type="PROSITE" id="PS50157"/>
    </source>
</evidence>
<keyword evidence="6" id="KW-0539">Nucleus</keyword>
<protein>
    <submittedName>
        <fullName evidence="12">Zinc finger and BTB domain-containing protein 40</fullName>
    </submittedName>
</protein>
<evidence type="ECO:0000256" key="6">
    <source>
        <dbReference type="ARBA" id="ARBA00023242"/>
    </source>
</evidence>
<dbReference type="GO" id="GO:0030674">
    <property type="term" value="F:protein-macromolecule adaptor activity"/>
    <property type="evidence" value="ECO:0007669"/>
    <property type="project" value="UniProtKB-ARBA"/>
</dbReference>
<evidence type="ECO:0000256" key="7">
    <source>
        <dbReference type="PROSITE-ProRule" id="PRU00042"/>
    </source>
</evidence>
<feature type="domain" description="C2H2-type" evidence="10">
    <location>
        <begin position="329"/>
        <end position="352"/>
    </location>
</feature>
<dbReference type="PROSITE" id="PS51915">
    <property type="entry name" value="ZAD"/>
    <property type="match status" value="1"/>
</dbReference>
<feature type="domain" description="C2H2-type" evidence="10">
    <location>
        <begin position="195"/>
        <end position="222"/>
    </location>
</feature>
<dbReference type="Pfam" id="PF13912">
    <property type="entry name" value="zf-C2H2_6"/>
    <property type="match status" value="2"/>
</dbReference>
<dbReference type="GO" id="GO:0005634">
    <property type="term" value="C:nucleus"/>
    <property type="evidence" value="ECO:0007669"/>
    <property type="project" value="UniProtKB-SubCell"/>
</dbReference>
<keyword evidence="3" id="KW-0677">Repeat</keyword>
<keyword evidence="4 7" id="KW-0863">Zinc-finger</keyword>
<organism evidence="12">
    <name type="scientific">Culex pipiens</name>
    <name type="common">House mosquito</name>
    <dbReference type="NCBI Taxonomy" id="7175"/>
    <lineage>
        <taxon>Eukaryota</taxon>
        <taxon>Metazoa</taxon>
        <taxon>Ecdysozoa</taxon>
        <taxon>Arthropoda</taxon>
        <taxon>Hexapoda</taxon>
        <taxon>Insecta</taxon>
        <taxon>Pterygota</taxon>
        <taxon>Neoptera</taxon>
        <taxon>Endopterygota</taxon>
        <taxon>Diptera</taxon>
        <taxon>Nematocera</taxon>
        <taxon>Culicoidea</taxon>
        <taxon>Culicidae</taxon>
        <taxon>Culicinae</taxon>
        <taxon>Culicini</taxon>
        <taxon>Culex</taxon>
        <taxon>Culex</taxon>
    </lineage>
</organism>
<dbReference type="InterPro" id="IPR036236">
    <property type="entry name" value="Znf_C2H2_sf"/>
</dbReference>
<dbReference type="AlphaFoldDB" id="A0A8D8CHS2"/>
<dbReference type="PANTHER" id="PTHR24393:SF34">
    <property type="entry name" value="PR_SET DOMAIN 13"/>
    <property type="match status" value="1"/>
</dbReference>
<dbReference type="InterPro" id="IPR012934">
    <property type="entry name" value="Znf_AD"/>
</dbReference>
<dbReference type="SUPFAM" id="SSF57667">
    <property type="entry name" value="beta-beta-alpha zinc fingers"/>
    <property type="match status" value="2"/>
</dbReference>
<dbReference type="SMART" id="SM00868">
    <property type="entry name" value="zf-AD"/>
    <property type="match status" value="1"/>
</dbReference>
<evidence type="ECO:0000313" key="12">
    <source>
        <dbReference type="EMBL" id="CAG6491377.1"/>
    </source>
</evidence>
<feature type="binding site" evidence="8">
    <location>
        <position position="22"/>
    </location>
    <ligand>
        <name>Zn(2+)</name>
        <dbReference type="ChEBI" id="CHEBI:29105"/>
    </ligand>
</feature>
<feature type="binding site" evidence="8">
    <location>
        <position position="68"/>
    </location>
    <ligand>
        <name>Zn(2+)</name>
        <dbReference type="ChEBI" id="CHEBI:29105"/>
    </ligand>
</feature>
<dbReference type="InterPro" id="IPR013087">
    <property type="entry name" value="Znf_C2H2_type"/>
</dbReference>
<accession>A0A8D8CHS2</accession>
<dbReference type="GO" id="GO:0000978">
    <property type="term" value="F:RNA polymerase II cis-regulatory region sequence-specific DNA binding"/>
    <property type="evidence" value="ECO:0007669"/>
    <property type="project" value="TreeGrafter"/>
</dbReference>
<evidence type="ECO:0000256" key="3">
    <source>
        <dbReference type="ARBA" id="ARBA00022737"/>
    </source>
</evidence>
<name>A0A8D8CHS2_CULPI</name>
<evidence type="ECO:0000256" key="2">
    <source>
        <dbReference type="ARBA" id="ARBA00022723"/>
    </source>
</evidence>
<evidence type="ECO:0000256" key="4">
    <source>
        <dbReference type="ARBA" id="ARBA00022771"/>
    </source>
</evidence>
<dbReference type="PROSITE" id="PS50157">
    <property type="entry name" value="ZINC_FINGER_C2H2_2"/>
    <property type="match status" value="4"/>
</dbReference>
<keyword evidence="2 8" id="KW-0479">Metal-binding</keyword>
<dbReference type="Pfam" id="PF07776">
    <property type="entry name" value="zf-AD"/>
    <property type="match status" value="1"/>
</dbReference>
<reference evidence="12" key="1">
    <citation type="submission" date="2021-05" db="EMBL/GenBank/DDBJ databases">
        <authorList>
            <person name="Alioto T."/>
            <person name="Alioto T."/>
            <person name="Gomez Garrido J."/>
        </authorList>
    </citation>
    <scope>NUCLEOTIDE SEQUENCE</scope>
</reference>
<feature type="domain" description="ZAD" evidence="11">
    <location>
        <begin position="20"/>
        <end position="95"/>
    </location>
</feature>
<dbReference type="PROSITE" id="PS00028">
    <property type="entry name" value="ZINC_FINGER_C2H2_1"/>
    <property type="match status" value="3"/>
</dbReference>
<dbReference type="FunFam" id="3.30.160.60:FF:000145">
    <property type="entry name" value="Zinc finger protein 574"/>
    <property type="match status" value="1"/>
</dbReference>
<dbReference type="FunFam" id="3.30.160.60:FF:000688">
    <property type="entry name" value="zinc finger protein 197 isoform X1"/>
    <property type="match status" value="1"/>
</dbReference>
<feature type="compositionally biased region" description="Acidic residues" evidence="9">
    <location>
        <begin position="363"/>
        <end position="373"/>
    </location>
</feature>
<evidence type="ECO:0000256" key="5">
    <source>
        <dbReference type="ARBA" id="ARBA00022833"/>
    </source>
</evidence>
<comment type="subcellular location">
    <subcellularLocation>
        <location evidence="1">Nucleus</location>
    </subcellularLocation>
</comment>
<dbReference type="GO" id="GO:0001228">
    <property type="term" value="F:DNA-binding transcription activator activity, RNA polymerase II-specific"/>
    <property type="evidence" value="ECO:0007669"/>
    <property type="project" value="TreeGrafter"/>
</dbReference>
<dbReference type="SMART" id="SM00355">
    <property type="entry name" value="ZnF_C2H2"/>
    <property type="match status" value="6"/>
</dbReference>
<evidence type="ECO:0000259" key="11">
    <source>
        <dbReference type="PROSITE" id="PS51915"/>
    </source>
</evidence>
<dbReference type="SUPFAM" id="SSF57716">
    <property type="entry name" value="Glucocorticoid receptor-like (DNA-binding domain)"/>
    <property type="match status" value="1"/>
</dbReference>
<dbReference type="EMBL" id="HBUE01118527">
    <property type="protein sequence ID" value="CAG6491377.1"/>
    <property type="molecule type" value="Transcribed_RNA"/>
</dbReference>
<proteinExistence type="predicted"/>
<feature type="region of interest" description="Disordered" evidence="9">
    <location>
        <begin position="362"/>
        <end position="381"/>
    </location>
</feature>
<dbReference type="Pfam" id="PF00096">
    <property type="entry name" value="zf-C2H2"/>
    <property type="match status" value="3"/>
</dbReference>
<dbReference type="Gene3D" id="3.30.160.60">
    <property type="entry name" value="Classic Zinc Finger"/>
    <property type="match status" value="4"/>
</dbReference>
<evidence type="ECO:0000256" key="9">
    <source>
        <dbReference type="SAM" id="MobiDB-lite"/>
    </source>
</evidence>
<feature type="domain" description="C2H2-type" evidence="10">
    <location>
        <begin position="265"/>
        <end position="292"/>
    </location>
</feature>
<feature type="binding site" evidence="8">
    <location>
        <position position="25"/>
    </location>
    <ligand>
        <name>Zn(2+)</name>
        <dbReference type="ChEBI" id="CHEBI:29105"/>
    </ligand>
</feature>
<evidence type="ECO:0000256" key="1">
    <source>
        <dbReference type="ARBA" id="ARBA00004123"/>
    </source>
</evidence>
<dbReference type="GO" id="GO:0008270">
    <property type="term" value="F:zinc ion binding"/>
    <property type="evidence" value="ECO:0007669"/>
    <property type="project" value="UniProtKB-UniRule"/>
</dbReference>
<feature type="binding site" evidence="8">
    <location>
        <position position="71"/>
    </location>
    <ligand>
        <name>Zn(2+)</name>
        <dbReference type="ChEBI" id="CHEBI:29105"/>
    </ligand>
</feature>
<evidence type="ECO:0000256" key="8">
    <source>
        <dbReference type="PROSITE-ProRule" id="PRU01263"/>
    </source>
</evidence>
<sequence>MESATMDGIIRVIPSDNPAKYCRLCFADKNLVALFPGHSGPEHLLVEQISLLIGIQIGPAKDGCSSICWRCAVALEDFQLLRQRSLDHDAIIRNNRKANAFEIIAIKNEPVESEVLLVDPAAVQLEPSESSERVSTCASSNGKSVEIPDKVKAKRKDSNDKIQIVICKVCKAEFGTTSAMRIHLKEQHTIQGRPFHCPLCPSQFKRKGHLERHMESHTGKRKFACKECGASFSKATVLARHRIHHHQHPVSSTSKPKKRSISGNFKCAFCPKSFKHRPSLNTHFQSHYDILPFSCELCDARFAVAQGLSVHRGKFHNPAAVEKPDMARYKCEHCPRFFKYRRSLKEHVEVVHLLVYDSNREVSDDERDSESGSDEPPILGGVEYVGEEILPMEIKTEIEDVKLQE</sequence>